<dbReference type="SMART" id="SM00633">
    <property type="entry name" value="Glyco_10"/>
    <property type="match status" value="1"/>
</dbReference>
<dbReference type="Proteomes" id="UP001165065">
    <property type="component" value="Unassembled WGS sequence"/>
</dbReference>
<evidence type="ECO:0000256" key="2">
    <source>
        <dbReference type="ARBA" id="ARBA00007495"/>
    </source>
</evidence>
<evidence type="ECO:0000313" key="13">
    <source>
        <dbReference type="Proteomes" id="UP001165065"/>
    </source>
</evidence>
<comment type="similarity">
    <text evidence="2">Belongs to the glycosyl hydrolase 10 (cellulase F) family.</text>
</comment>
<keyword evidence="4" id="KW-0858">Xylan degradation</keyword>
<evidence type="ECO:0000256" key="7">
    <source>
        <dbReference type="ARBA" id="ARBA00023277"/>
    </source>
</evidence>
<organism evidence="12 13">
    <name type="scientific">Triparma columacea</name>
    <dbReference type="NCBI Taxonomy" id="722753"/>
    <lineage>
        <taxon>Eukaryota</taxon>
        <taxon>Sar</taxon>
        <taxon>Stramenopiles</taxon>
        <taxon>Ochrophyta</taxon>
        <taxon>Bolidophyceae</taxon>
        <taxon>Parmales</taxon>
        <taxon>Triparmaceae</taxon>
        <taxon>Triparma</taxon>
    </lineage>
</organism>
<evidence type="ECO:0000256" key="6">
    <source>
        <dbReference type="ARBA" id="ARBA00022801"/>
    </source>
</evidence>
<dbReference type="AlphaFoldDB" id="A0A9W7GSB4"/>
<evidence type="ECO:0000256" key="9">
    <source>
        <dbReference type="ARBA" id="ARBA00023326"/>
    </source>
</evidence>
<evidence type="ECO:0000256" key="3">
    <source>
        <dbReference type="ARBA" id="ARBA00012590"/>
    </source>
</evidence>
<keyword evidence="8" id="KW-0326">Glycosidase</keyword>
<dbReference type="PRINTS" id="PR00134">
    <property type="entry name" value="GLHYDRLASE10"/>
</dbReference>
<name>A0A9W7GSB4_9STRA</name>
<dbReference type="PROSITE" id="PS51760">
    <property type="entry name" value="GH10_2"/>
    <property type="match status" value="1"/>
</dbReference>
<accession>A0A9W7GSB4</accession>
<dbReference type="SUPFAM" id="SSF51445">
    <property type="entry name" value="(Trans)glycosidases"/>
    <property type="match status" value="1"/>
</dbReference>
<dbReference type="Pfam" id="PF00331">
    <property type="entry name" value="Glyco_hydro_10"/>
    <property type="match status" value="1"/>
</dbReference>
<keyword evidence="13" id="KW-1185">Reference proteome</keyword>
<dbReference type="InterPro" id="IPR001000">
    <property type="entry name" value="GH10_dom"/>
</dbReference>
<dbReference type="InterPro" id="IPR017853">
    <property type="entry name" value="GH"/>
</dbReference>
<dbReference type="EMBL" id="BRYA01000480">
    <property type="protein sequence ID" value="GMI49233.1"/>
    <property type="molecule type" value="Genomic_DNA"/>
</dbReference>
<dbReference type="GO" id="GO:0045493">
    <property type="term" value="P:xylan catabolic process"/>
    <property type="evidence" value="ECO:0007669"/>
    <property type="project" value="UniProtKB-KW"/>
</dbReference>
<dbReference type="EC" id="3.2.1.8" evidence="3"/>
<evidence type="ECO:0000256" key="1">
    <source>
        <dbReference type="ARBA" id="ARBA00000681"/>
    </source>
</evidence>
<evidence type="ECO:0000256" key="4">
    <source>
        <dbReference type="ARBA" id="ARBA00022651"/>
    </source>
</evidence>
<comment type="caution">
    <text evidence="12">The sequence shown here is derived from an EMBL/GenBank/DDBJ whole genome shotgun (WGS) entry which is preliminary data.</text>
</comment>
<keyword evidence="9" id="KW-0624">Polysaccharide degradation</keyword>
<dbReference type="PANTHER" id="PTHR31490:SF88">
    <property type="entry name" value="BETA-XYLANASE"/>
    <property type="match status" value="1"/>
</dbReference>
<dbReference type="InterPro" id="IPR044846">
    <property type="entry name" value="GH10"/>
</dbReference>
<keyword evidence="5" id="KW-0732">Signal</keyword>
<feature type="region of interest" description="Disordered" evidence="10">
    <location>
        <begin position="378"/>
        <end position="415"/>
    </location>
</feature>
<evidence type="ECO:0000256" key="5">
    <source>
        <dbReference type="ARBA" id="ARBA00022729"/>
    </source>
</evidence>
<sequence>MAETTLADEARKRGFEIGTCVLPKFMFPELYCSSGRRESIEPNTSPSSPSPPNLYLSALSSTFTSFTIEHHMKWGPLLNKSREYDFTTVDRMVDWGIENGFIVKGHVLIWHVTSPKYINDLPPAEFAKVVRNHIFTVMRHFKGRVRQWDVVNEALAPDGSMADTVFLRKMGPNYISQCFRWAHEADPEAFLIYNDNKVEGWGLGSPHSDKAEGYFNLLKGLVDEGVPVHGAGMQGHFVASGTGVRRPPTPAAVANQVRRLSTLNLKVNLSEFDVRTSSLSAHLDLEDVQKEIVRDILSACFSQPNFTGVYFWGVSDAVSWVEDFYGNVDKPLILDSSYSTKPSHQGVLDAISSPAAPRLPPALHDKSSLIPLPSDGWGSSWMQISPPTTPSPSETTAISDRGNSKPDWEIEANNS</sequence>
<dbReference type="OrthoDB" id="3055998at2759"/>
<gene>
    <name evidence="12" type="ORF">TrCOL_g4726</name>
</gene>
<reference evidence="13" key="1">
    <citation type="journal article" date="2023" name="Commun. Biol.">
        <title>Genome analysis of Parmales, the sister group of diatoms, reveals the evolutionary specialization of diatoms from phago-mixotrophs to photoautotrophs.</title>
        <authorList>
            <person name="Ban H."/>
            <person name="Sato S."/>
            <person name="Yoshikawa S."/>
            <person name="Yamada K."/>
            <person name="Nakamura Y."/>
            <person name="Ichinomiya M."/>
            <person name="Sato N."/>
            <person name="Blanc-Mathieu R."/>
            <person name="Endo H."/>
            <person name="Kuwata A."/>
            <person name="Ogata H."/>
        </authorList>
    </citation>
    <scope>NUCLEOTIDE SEQUENCE [LARGE SCALE GENOMIC DNA]</scope>
</reference>
<feature type="domain" description="GH10" evidence="11">
    <location>
        <begin position="48"/>
        <end position="350"/>
    </location>
</feature>
<evidence type="ECO:0000256" key="10">
    <source>
        <dbReference type="SAM" id="MobiDB-lite"/>
    </source>
</evidence>
<comment type="catalytic activity">
    <reaction evidence="1">
        <text>Endohydrolysis of (1-&gt;4)-beta-D-xylosidic linkages in xylans.</text>
        <dbReference type="EC" id="3.2.1.8"/>
    </reaction>
</comment>
<proteinExistence type="inferred from homology"/>
<evidence type="ECO:0000256" key="8">
    <source>
        <dbReference type="ARBA" id="ARBA00023295"/>
    </source>
</evidence>
<evidence type="ECO:0000259" key="11">
    <source>
        <dbReference type="PROSITE" id="PS51760"/>
    </source>
</evidence>
<evidence type="ECO:0000313" key="12">
    <source>
        <dbReference type="EMBL" id="GMI49233.1"/>
    </source>
</evidence>
<dbReference type="GO" id="GO:0031176">
    <property type="term" value="F:endo-1,4-beta-xylanase activity"/>
    <property type="evidence" value="ECO:0007669"/>
    <property type="project" value="UniProtKB-EC"/>
</dbReference>
<dbReference type="Gene3D" id="3.20.20.80">
    <property type="entry name" value="Glycosidases"/>
    <property type="match status" value="1"/>
</dbReference>
<keyword evidence="7" id="KW-0119">Carbohydrate metabolism</keyword>
<keyword evidence="6" id="KW-0378">Hydrolase</keyword>
<protein>
    <recommendedName>
        <fullName evidence="3">endo-1,4-beta-xylanase</fullName>
        <ecNumber evidence="3">3.2.1.8</ecNumber>
    </recommendedName>
</protein>
<dbReference type="PANTHER" id="PTHR31490">
    <property type="entry name" value="GLYCOSYL HYDROLASE"/>
    <property type="match status" value="1"/>
</dbReference>